<comment type="caution">
    <text evidence="1">The sequence shown here is derived from an EMBL/GenBank/DDBJ whole genome shotgun (WGS) entry which is preliminary data.</text>
</comment>
<evidence type="ECO:0008006" key="3">
    <source>
        <dbReference type="Google" id="ProtNLM"/>
    </source>
</evidence>
<keyword evidence="2" id="KW-1185">Reference proteome</keyword>
<dbReference type="AlphaFoldDB" id="A0AAV4LKH3"/>
<dbReference type="EMBL" id="BOQE01000001">
    <property type="protein sequence ID" value="GIM48255.1"/>
    <property type="molecule type" value="Genomic_DNA"/>
</dbReference>
<dbReference type="InterPro" id="IPR007423">
    <property type="entry name" value="Sel_put"/>
</dbReference>
<evidence type="ECO:0000313" key="2">
    <source>
        <dbReference type="Proteomes" id="UP001057291"/>
    </source>
</evidence>
<reference evidence="1" key="1">
    <citation type="journal article" date="2023" name="Int. J. Syst. Evol. Microbiol.">
        <title>Collibacillus ludicampi gen. nov., sp. nov., a new soil bacterium of the family Alicyclobacillaceae.</title>
        <authorList>
            <person name="Jojima T."/>
            <person name="Ioku Y."/>
            <person name="Fukuta Y."/>
            <person name="Shirasaka N."/>
            <person name="Matsumura Y."/>
            <person name="Mori M."/>
        </authorList>
    </citation>
    <scope>NUCLEOTIDE SEQUENCE</scope>
    <source>
        <strain evidence="1">TP075</strain>
    </source>
</reference>
<accession>A0AAV4LKH3</accession>
<name>A0AAV4LKH3_9BACL</name>
<gene>
    <name evidence="1" type="ORF">DNHGIG_38040</name>
</gene>
<protein>
    <recommendedName>
        <fullName evidence="3">YbdD/YjiX family protein</fullName>
    </recommendedName>
</protein>
<sequence>MKTVFGWMSKARSGIKTIFGMPDYERYLQHHKETHPDQPVLSEKEFYMRALKDRYESGGVTRCC</sequence>
<proteinExistence type="predicted"/>
<organism evidence="1 2">
    <name type="scientific">Collibacillus ludicampi</name>
    <dbReference type="NCBI Taxonomy" id="2771369"/>
    <lineage>
        <taxon>Bacteria</taxon>
        <taxon>Bacillati</taxon>
        <taxon>Bacillota</taxon>
        <taxon>Bacilli</taxon>
        <taxon>Bacillales</taxon>
        <taxon>Alicyclobacillaceae</taxon>
        <taxon>Collibacillus</taxon>
    </lineage>
</organism>
<dbReference type="Proteomes" id="UP001057291">
    <property type="component" value="Unassembled WGS sequence"/>
</dbReference>
<dbReference type="PANTHER" id="PTHR38453:SF1">
    <property type="entry name" value="CYTOPLASMIC PROTEIN"/>
    <property type="match status" value="1"/>
</dbReference>
<dbReference type="Pfam" id="PF04328">
    <property type="entry name" value="Sel_put"/>
    <property type="match status" value="1"/>
</dbReference>
<evidence type="ECO:0000313" key="1">
    <source>
        <dbReference type="EMBL" id="GIM48255.1"/>
    </source>
</evidence>
<dbReference type="PANTHER" id="PTHR38453">
    <property type="entry name" value="CYTOPLASMIC PROTEIN-RELATED"/>
    <property type="match status" value="1"/>
</dbReference>